<feature type="compositionally biased region" description="Polar residues" evidence="1">
    <location>
        <begin position="105"/>
        <end position="115"/>
    </location>
</feature>
<evidence type="ECO:0000256" key="1">
    <source>
        <dbReference type="SAM" id="MobiDB-lite"/>
    </source>
</evidence>
<organism evidence="2 3">
    <name type="scientific">Grus japonensis</name>
    <name type="common">Japanese crane</name>
    <name type="synonym">Red-crowned crane</name>
    <dbReference type="NCBI Taxonomy" id="30415"/>
    <lineage>
        <taxon>Eukaryota</taxon>
        <taxon>Metazoa</taxon>
        <taxon>Chordata</taxon>
        <taxon>Craniata</taxon>
        <taxon>Vertebrata</taxon>
        <taxon>Euteleostomi</taxon>
        <taxon>Archelosauria</taxon>
        <taxon>Archosauria</taxon>
        <taxon>Dinosauria</taxon>
        <taxon>Saurischia</taxon>
        <taxon>Theropoda</taxon>
        <taxon>Coelurosauria</taxon>
        <taxon>Aves</taxon>
        <taxon>Neognathae</taxon>
        <taxon>Neoaves</taxon>
        <taxon>Gruiformes</taxon>
        <taxon>Gruidae</taxon>
        <taxon>Grus</taxon>
    </lineage>
</organism>
<reference evidence="2 3" key="1">
    <citation type="submission" date="2024-06" db="EMBL/GenBank/DDBJ databases">
        <title>The draft genome of Grus japonensis, version 3.</title>
        <authorList>
            <person name="Nabeshima K."/>
            <person name="Suzuki S."/>
            <person name="Onuma M."/>
        </authorList>
    </citation>
    <scope>NUCLEOTIDE SEQUENCE [LARGE SCALE GENOMIC DNA]</scope>
    <source>
        <strain evidence="2 3">451A</strain>
    </source>
</reference>
<proteinExistence type="predicted"/>
<comment type="caution">
    <text evidence="2">The sequence shown here is derived from an EMBL/GenBank/DDBJ whole genome shotgun (WGS) entry which is preliminary data.</text>
</comment>
<sequence>MQRPAKRGERGPSDDCNDEHSVRQCKPACCRDKSVGISRHVHPVRRDLSCSSAAFFHQDQPMEQEMSITTPFKKGCCSSLKFRMVEANRGYALKTLPGTGGGNQEHLTFSAGMQQ</sequence>
<gene>
    <name evidence="2" type="ORF">GRJ2_001649800</name>
</gene>
<dbReference type="Proteomes" id="UP001623348">
    <property type="component" value="Unassembled WGS sequence"/>
</dbReference>
<protein>
    <submittedName>
        <fullName evidence="2">Uncharacterized protein</fullName>
    </submittedName>
</protein>
<name>A0ABC9X2E1_GRUJA</name>
<dbReference type="EMBL" id="BAAFJT010000006">
    <property type="protein sequence ID" value="GAB0191845.1"/>
    <property type="molecule type" value="Genomic_DNA"/>
</dbReference>
<feature type="region of interest" description="Disordered" evidence="1">
    <location>
        <begin position="96"/>
        <end position="115"/>
    </location>
</feature>
<evidence type="ECO:0000313" key="3">
    <source>
        <dbReference type="Proteomes" id="UP001623348"/>
    </source>
</evidence>
<evidence type="ECO:0000313" key="2">
    <source>
        <dbReference type="EMBL" id="GAB0191845.1"/>
    </source>
</evidence>
<dbReference type="AlphaFoldDB" id="A0ABC9X2E1"/>
<feature type="region of interest" description="Disordered" evidence="1">
    <location>
        <begin position="1"/>
        <end position="21"/>
    </location>
</feature>
<accession>A0ABC9X2E1</accession>
<keyword evidence="3" id="KW-1185">Reference proteome</keyword>